<evidence type="ECO:0000256" key="1">
    <source>
        <dbReference type="ARBA" id="ARBA00004141"/>
    </source>
</evidence>
<dbReference type="GO" id="GO:0046474">
    <property type="term" value="P:glycerophospholipid biosynthetic process"/>
    <property type="evidence" value="ECO:0007669"/>
    <property type="project" value="TreeGrafter"/>
</dbReference>
<organism evidence="14 15">
    <name type="scientific">Leifsonia poae</name>
    <dbReference type="NCBI Taxonomy" id="110933"/>
    <lineage>
        <taxon>Bacteria</taxon>
        <taxon>Bacillati</taxon>
        <taxon>Actinomycetota</taxon>
        <taxon>Actinomycetes</taxon>
        <taxon>Micrococcales</taxon>
        <taxon>Microbacteriaceae</taxon>
        <taxon>Leifsonia</taxon>
    </lineage>
</organism>
<keyword evidence="8 13" id="KW-0472">Membrane</keyword>
<evidence type="ECO:0000256" key="9">
    <source>
        <dbReference type="ARBA" id="ARBA00023209"/>
    </source>
</evidence>
<dbReference type="EC" id="2.7.8.5" evidence="11"/>
<dbReference type="InterPro" id="IPR043130">
    <property type="entry name" value="CDP-OH_PTrfase_TM_dom"/>
</dbReference>
<dbReference type="NCBIfam" id="TIGR00560">
    <property type="entry name" value="pgsA"/>
    <property type="match status" value="1"/>
</dbReference>
<dbReference type="Gene3D" id="1.20.120.1760">
    <property type="match status" value="1"/>
</dbReference>
<keyword evidence="9" id="KW-0594">Phospholipid biosynthesis</keyword>
<evidence type="ECO:0000256" key="7">
    <source>
        <dbReference type="ARBA" id="ARBA00023098"/>
    </source>
</evidence>
<reference evidence="14" key="2">
    <citation type="submission" date="2023-01" db="EMBL/GenBank/DDBJ databases">
        <authorList>
            <person name="Sun Q."/>
            <person name="Evtushenko L."/>
        </authorList>
    </citation>
    <scope>NUCLEOTIDE SEQUENCE</scope>
    <source>
        <strain evidence="14">VKM Ac-1401</strain>
    </source>
</reference>
<dbReference type="PROSITE" id="PS00379">
    <property type="entry name" value="CDP_ALCOHOL_P_TRANSF"/>
    <property type="match status" value="1"/>
</dbReference>
<evidence type="ECO:0000313" key="15">
    <source>
        <dbReference type="Proteomes" id="UP001142372"/>
    </source>
</evidence>
<evidence type="ECO:0000256" key="11">
    <source>
        <dbReference type="NCBIfam" id="TIGR00560"/>
    </source>
</evidence>
<evidence type="ECO:0000256" key="12">
    <source>
        <dbReference type="RuleBase" id="RU003750"/>
    </source>
</evidence>
<gene>
    <name evidence="14" type="ORF">GCM10017584_13570</name>
</gene>
<dbReference type="InterPro" id="IPR004570">
    <property type="entry name" value="Phosphatidylglycerol_P_synth"/>
</dbReference>
<comment type="subcellular location">
    <subcellularLocation>
        <location evidence="1">Membrane</location>
        <topology evidence="1">Multi-pass membrane protein</topology>
    </subcellularLocation>
</comment>
<dbReference type="AlphaFoldDB" id="A0A9W6H946"/>
<keyword evidence="15" id="KW-1185">Reference proteome</keyword>
<feature type="transmembrane region" description="Helical" evidence="13">
    <location>
        <begin position="149"/>
        <end position="167"/>
    </location>
</feature>
<reference evidence="14" key="1">
    <citation type="journal article" date="2014" name="Int. J. Syst. Evol. Microbiol.">
        <title>Complete genome sequence of Corynebacterium casei LMG S-19264T (=DSM 44701T), isolated from a smear-ripened cheese.</title>
        <authorList>
            <consortium name="US DOE Joint Genome Institute (JGI-PGF)"/>
            <person name="Walter F."/>
            <person name="Albersmeier A."/>
            <person name="Kalinowski J."/>
            <person name="Ruckert C."/>
        </authorList>
    </citation>
    <scope>NUCLEOTIDE SEQUENCE</scope>
    <source>
        <strain evidence="14">VKM Ac-1401</strain>
    </source>
</reference>
<dbReference type="RefSeq" id="WP_271176456.1">
    <property type="nucleotide sequence ID" value="NZ_BAAAJO010000003.1"/>
</dbReference>
<evidence type="ECO:0000256" key="4">
    <source>
        <dbReference type="ARBA" id="ARBA00022679"/>
    </source>
</evidence>
<dbReference type="EMBL" id="BSEN01000005">
    <property type="protein sequence ID" value="GLJ75783.1"/>
    <property type="molecule type" value="Genomic_DNA"/>
</dbReference>
<feature type="transmembrane region" description="Helical" evidence="13">
    <location>
        <begin position="173"/>
        <end position="195"/>
    </location>
</feature>
<dbReference type="InterPro" id="IPR048254">
    <property type="entry name" value="CDP_ALCOHOL_P_TRANSF_CS"/>
</dbReference>
<evidence type="ECO:0000256" key="13">
    <source>
        <dbReference type="SAM" id="Phobius"/>
    </source>
</evidence>
<protein>
    <recommendedName>
        <fullName evidence="11">CDP-diacylglycerol--glycerol-3-phosphate 3-phosphatidyltransferase</fullName>
        <ecNumber evidence="11">2.7.8.5</ecNumber>
    </recommendedName>
</protein>
<sequence length="208" mass="22487">MSVPETPPPVIAGGGASHPASNWNVPNVITVVRILLAPLFVWMLLADDGDDGWLRWAAAVLFVLAIATDGVDGAIARRNNLVTELGKLLDPIADKVLTGGALIALSILGELPWWVTIVILVREVGITVYRFVVIRQGVIAASRGGKLKTIVQSVAISLALFPLWTVFGDWIYWLNGIAMTLAVVLTVVTGFDYLWQAWKGHKAKRADV</sequence>
<comment type="similarity">
    <text evidence="2 12">Belongs to the CDP-alcohol phosphatidyltransferase class-I family.</text>
</comment>
<comment type="caution">
    <text evidence="14">The sequence shown here is derived from an EMBL/GenBank/DDBJ whole genome shotgun (WGS) entry which is preliminary data.</text>
</comment>
<name>A0A9W6H946_9MICO</name>
<proteinExistence type="inferred from homology"/>
<keyword evidence="10" id="KW-1208">Phospholipid metabolism</keyword>
<evidence type="ECO:0000256" key="10">
    <source>
        <dbReference type="ARBA" id="ARBA00023264"/>
    </source>
</evidence>
<dbReference type="Proteomes" id="UP001142372">
    <property type="component" value="Unassembled WGS sequence"/>
</dbReference>
<evidence type="ECO:0000256" key="5">
    <source>
        <dbReference type="ARBA" id="ARBA00022692"/>
    </source>
</evidence>
<dbReference type="PANTHER" id="PTHR14269">
    <property type="entry name" value="CDP-DIACYLGLYCEROL--GLYCEROL-3-PHOSPHATE 3-PHOSPHATIDYLTRANSFERASE-RELATED"/>
    <property type="match status" value="1"/>
</dbReference>
<dbReference type="Pfam" id="PF01066">
    <property type="entry name" value="CDP-OH_P_transf"/>
    <property type="match status" value="1"/>
</dbReference>
<keyword evidence="6 13" id="KW-1133">Transmembrane helix</keyword>
<evidence type="ECO:0000256" key="6">
    <source>
        <dbReference type="ARBA" id="ARBA00022989"/>
    </source>
</evidence>
<evidence type="ECO:0000256" key="8">
    <source>
        <dbReference type="ARBA" id="ARBA00023136"/>
    </source>
</evidence>
<keyword evidence="5 13" id="KW-0812">Transmembrane</keyword>
<evidence type="ECO:0000256" key="2">
    <source>
        <dbReference type="ARBA" id="ARBA00010441"/>
    </source>
</evidence>
<feature type="transmembrane region" description="Helical" evidence="13">
    <location>
        <begin position="28"/>
        <end position="46"/>
    </location>
</feature>
<dbReference type="InterPro" id="IPR000462">
    <property type="entry name" value="CDP-OH_P_trans"/>
</dbReference>
<feature type="transmembrane region" description="Helical" evidence="13">
    <location>
        <begin position="53"/>
        <end position="76"/>
    </location>
</feature>
<accession>A0A9W6H946</accession>
<keyword evidence="3" id="KW-0444">Lipid biosynthesis</keyword>
<keyword evidence="7" id="KW-0443">Lipid metabolism</keyword>
<evidence type="ECO:0000313" key="14">
    <source>
        <dbReference type="EMBL" id="GLJ75783.1"/>
    </source>
</evidence>
<feature type="transmembrane region" description="Helical" evidence="13">
    <location>
        <begin position="96"/>
        <end position="121"/>
    </location>
</feature>
<dbReference type="PIRSF" id="PIRSF000847">
    <property type="entry name" value="Phos_ph_gly_syn"/>
    <property type="match status" value="1"/>
</dbReference>
<evidence type="ECO:0000256" key="3">
    <source>
        <dbReference type="ARBA" id="ARBA00022516"/>
    </source>
</evidence>
<keyword evidence="4 12" id="KW-0808">Transferase</keyword>
<dbReference type="GO" id="GO:0008444">
    <property type="term" value="F:CDP-diacylglycerol-glycerol-3-phosphate 3-phosphatidyltransferase activity"/>
    <property type="evidence" value="ECO:0007669"/>
    <property type="project" value="UniProtKB-UniRule"/>
</dbReference>
<dbReference type="InterPro" id="IPR050324">
    <property type="entry name" value="CDP-alcohol_PTase-I"/>
</dbReference>
<dbReference type="GO" id="GO:0016020">
    <property type="term" value="C:membrane"/>
    <property type="evidence" value="ECO:0007669"/>
    <property type="project" value="UniProtKB-SubCell"/>
</dbReference>
<dbReference type="PANTHER" id="PTHR14269:SF52">
    <property type="entry name" value="PHOSPHATIDYLGLYCEROPHOSPHATE SYNTHASE-RELATED"/>
    <property type="match status" value="1"/>
</dbReference>